<organism evidence="1 2">
    <name type="scientific">Couchioplanes caeruleus subsp. caeruleus</name>
    <dbReference type="NCBI Taxonomy" id="56427"/>
    <lineage>
        <taxon>Bacteria</taxon>
        <taxon>Bacillati</taxon>
        <taxon>Actinomycetota</taxon>
        <taxon>Actinomycetes</taxon>
        <taxon>Micromonosporales</taxon>
        <taxon>Micromonosporaceae</taxon>
        <taxon>Couchioplanes</taxon>
    </lineage>
</organism>
<accession>A0A1K0FDL6</accession>
<proteinExistence type="predicted"/>
<dbReference type="Gene3D" id="1.10.10.800">
    <property type="match status" value="1"/>
</dbReference>
<dbReference type="Proteomes" id="UP000182486">
    <property type="component" value="Unassembled WGS sequence"/>
</dbReference>
<keyword evidence="2" id="KW-1185">Reference proteome</keyword>
<dbReference type="Gene3D" id="3.40.50.1820">
    <property type="entry name" value="alpha/beta hydrolase"/>
    <property type="match status" value="1"/>
</dbReference>
<name>A0A1K0FDL6_9ACTN</name>
<evidence type="ECO:0008006" key="3">
    <source>
        <dbReference type="Google" id="ProtNLM"/>
    </source>
</evidence>
<dbReference type="PANTHER" id="PTHR47751">
    <property type="entry name" value="SUPERFAMILY HYDROLASE, PUTATIVE (AFU_ORTHOLOGUE AFUA_2G16580)-RELATED"/>
    <property type="match status" value="1"/>
</dbReference>
<sequence>MAIGGLFTSVKEQMGGTYGAEMARRGIIGLAIDYRNYGQSNGAIRQYEDPDSKAVDLSSALSYLRSRQDVSGAGLLGICTSGTAVIHAAADDHSVAAVATVAGPFWEPILWTGVQRRLAAGEAARKKYEQTGVVDMVPAYHPINPRAVNTVPMPYYLTARRGKVSEWRNEFAVMAYADMLKADAVTKAAKVVALTLMIHTKLTAASGQSTKVHDRLAGQKELH</sequence>
<evidence type="ECO:0000313" key="2">
    <source>
        <dbReference type="Proteomes" id="UP000182486"/>
    </source>
</evidence>
<comment type="caution">
    <text evidence="1">The sequence shown here is derived from an EMBL/GenBank/DDBJ whole genome shotgun (WGS) entry which is preliminary data.</text>
</comment>
<evidence type="ECO:0000313" key="1">
    <source>
        <dbReference type="EMBL" id="OJF10935.1"/>
    </source>
</evidence>
<dbReference type="EMBL" id="MEIA01000445">
    <property type="protein sequence ID" value="OJF10935.1"/>
    <property type="molecule type" value="Genomic_DNA"/>
</dbReference>
<reference evidence="1 2" key="1">
    <citation type="submission" date="2016-09" db="EMBL/GenBank/DDBJ databases">
        <title>Couchioplanes caeruleus draft genome sequence.</title>
        <authorList>
            <person name="Sheehan J."/>
            <person name="Caffrey P."/>
        </authorList>
    </citation>
    <scope>NUCLEOTIDE SEQUENCE [LARGE SCALE GENOMIC DNA]</scope>
    <source>
        <strain evidence="1 2">DSM 43634</strain>
    </source>
</reference>
<gene>
    <name evidence="1" type="ORF">BG844_29315</name>
</gene>
<dbReference type="PANTHER" id="PTHR47751:SF1">
    <property type="entry name" value="SUPERFAMILY HYDROLASE, PUTATIVE (AFU_ORTHOLOGUE AFUA_2G16580)-RELATED"/>
    <property type="match status" value="1"/>
</dbReference>
<dbReference type="SUPFAM" id="SSF53474">
    <property type="entry name" value="alpha/beta-Hydrolases"/>
    <property type="match status" value="1"/>
</dbReference>
<dbReference type="InterPro" id="IPR051411">
    <property type="entry name" value="Polyketide_trans_af380"/>
</dbReference>
<protein>
    <recommendedName>
        <fullName evidence="3">Dienelactone hydrolase domain-containing protein</fullName>
    </recommendedName>
</protein>
<dbReference type="AlphaFoldDB" id="A0A1K0FDL6"/>
<dbReference type="InterPro" id="IPR029058">
    <property type="entry name" value="AB_hydrolase_fold"/>
</dbReference>